<dbReference type="Pfam" id="PF18052">
    <property type="entry name" value="Rx_N"/>
    <property type="match status" value="1"/>
</dbReference>
<evidence type="ECO:0000259" key="8">
    <source>
        <dbReference type="Pfam" id="PF00931"/>
    </source>
</evidence>
<protein>
    <recommendedName>
        <fullName evidence="14">Disease resistance protein RGA3</fullName>
    </recommendedName>
</protein>
<dbReference type="InterPro" id="IPR002182">
    <property type="entry name" value="NB-ARC"/>
</dbReference>
<dbReference type="Pfam" id="PF00931">
    <property type="entry name" value="NB-ARC"/>
    <property type="match status" value="1"/>
</dbReference>
<comment type="similarity">
    <text evidence="1">Belongs to the disease resistance NB-LRR family.</text>
</comment>
<organism evidence="12 13">
    <name type="scientific">Urochloa decumbens</name>
    <dbReference type="NCBI Taxonomy" id="240449"/>
    <lineage>
        <taxon>Eukaryota</taxon>
        <taxon>Viridiplantae</taxon>
        <taxon>Streptophyta</taxon>
        <taxon>Embryophyta</taxon>
        <taxon>Tracheophyta</taxon>
        <taxon>Spermatophyta</taxon>
        <taxon>Magnoliopsida</taxon>
        <taxon>Liliopsida</taxon>
        <taxon>Poales</taxon>
        <taxon>Poaceae</taxon>
        <taxon>PACMAD clade</taxon>
        <taxon>Panicoideae</taxon>
        <taxon>Panicodae</taxon>
        <taxon>Paniceae</taxon>
        <taxon>Melinidinae</taxon>
        <taxon>Urochloa</taxon>
    </lineage>
</organism>
<evidence type="ECO:0000256" key="3">
    <source>
        <dbReference type="ARBA" id="ARBA00022737"/>
    </source>
</evidence>
<feature type="domain" description="Disease resistance R13L4/SHOC-2-like LRR" evidence="11">
    <location>
        <begin position="569"/>
        <end position="912"/>
    </location>
</feature>
<evidence type="ECO:0000256" key="5">
    <source>
        <dbReference type="ARBA" id="ARBA00022821"/>
    </source>
</evidence>
<feature type="domain" description="Disease resistance N-terminal" evidence="9">
    <location>
        <begin position="14"/>
        <end position="93"/>
    </location>
</feature>
<dbReference type="InterPro" id="IPR058922">
    <property type="entry name" value="WHD_DRP"/>
</dbReference>
<proteinExistence type="inferred from homology"/>
<keyword evidence="5" id="KW-0611">Plant defense</keyword>
<dbReference type="PRINTS" id="PR00364">
    <property type="entry name" value="DISEASERSIST"/>
</dbReference>
<evidence type="ECO:0000256" key="1">
    <source>
        <dbReference type="ARBA" id="ARBA00008894"/>
    </source>
</evidence>
<evidence type="ECO:0000259" key="11">
    <source>
        <dbReference type="Pfam" id="PF23598"/>
    </source>
</evidence>
<keyword evidence="7" id="KW-0175">Coiled coil</keyword>
<keyword evidence="6" id="KW-0067">ATP-binding</keyword>
<gene>
    <name evidence="12" type="ORF">URODEC1_LOCUS61205</name>
</gene>
<dbReference type="PANTHER" id="PTHR36766">
    <property type="entry name" value="PLANT BROAD-SPECTRUM MILDEW RESISTANCE PROTEIN RPW8"/>
    <property type="match status" value="1"/>
</dbReference>
<keyword evidence="4" id="KW-0547">Nucleotide-binding</keyword>
<evidence type="ECO:0000256" key="2">
    <source>
        <dbReference type="ARBA" id="ARBA00022614"/>
    </source>
</evidence>
<dbReference type="InterPro" id="IPR055414">
    <property type="entry name" value="LRR_R13L4/SHOC2-like"/>
</dbReference>
<feature type="domain" description="NB-ARC" evidence="8">
    <location>
        <begin position="181"/>
        <end position="350"/>
    </location>
</feature>
<evidence type="ECO:0000259" key="10">
    <source>
        <dbReference type="Pfam" id="PF23559"/>
    </source>
</evidence>
<dbReference type="AlphaFoldDB" id="A0ABC9B256"/>
<evidence type="ECO:0000256" key="6">
    <source>
        <dbReference type="ARBA" id="ARBA00022840"/>
    </source>
</evidence>
<evidence type="ECO:0000313" key="13">
    <source>
        <dbReference type="Proteomes" id="UP001497457"/>
    </source>
</evidence>
<dbReference type="GO" id="GO:0042742">
    <property type="term" value="P:defense response to bacterium"/>
    <property type="evidence" value="ECO:0007669"/>
    <property type="project" value="UniProtKB-ARBA"/>
</dbReference>
<dbReference type="Gene3D" id="3.80.10.10">
    <property type="entry name" value="Ribonuclease Inhibitor"/>
    <property type="match status" value="2"/>
</dbReference>
<dbReference type="InterPro" id="IPR041118">
    <property type="entry name" value="Rx_N"/>
</dbReference>
<keyword evidence="2" id="KW-0433">Leucine-rich repeat</keyword>
<dbReference type="PANTHER" id="PTHR36766:SF36">
    <property type="entry name" value="AAA+ ATPASE DOMAIN-CONTAINING PROTEIN"/>
    <property type="match status" value="1"/>
</dbReference>
<dbReference type="Gene3D" id="1.10.8.430">
    <property type="entry name" value="Helical domain of apoptotic protease-activating factors"/>
    <property type="match status" value="1"/>
</dbReference>
<dbReference type="Gene3D" id="3.40.50.300">
    <property type="entry name" value="P-loop containing nucleotide triphosphate hydrolases"/>
    <property type="match status" value="1"/>
</dbReference>
<dbReference type="InterPro" id="IPR038005">
    <property type="entry name" value="RX-like_CC"/>
</dbReference>
<dbReference type="Proteomes" id="UP001497457">
    <property type="component" value="Chromosome 24b"/>
</dbReference>
<dbReference type="SUPFAM" id="SSF52540">
    <property type="entry name" value="P-loop containing nucleoside triphosphate hydrolases"/>
    <property type="match status" value="1"/>
</dbReference>
<dbReference type="Gene3D" id="1.20.5.4130">
    <property type="match status" value="1"/>
</dbReference>
<dbReference type="InterPro" id="IPR042197">
    <property type="entry name" value="Apaf_helical"/>
</dbReference>
<dbReference type="FunFam" id="1.10.10.10:FF:000322">
    <property type="entry name" value="Probable disease resistance protein At1g63360"/>
    <property type="match status" value="1"/>
</dbReference>
<dbReference type="CDD" id="cd14798">
    <property type="entry name" value="RX-CC_like"/>
    <property type="match status" value="1"/>
</dbReference>
<dbReference type="SUPFAM" id="SSF52058">
    <property type="entry name" value="L domain-like"/>
    <property type="match status" value="1"/>
</dbReference>
<evidence type="ECO:0000259" key="9">
    <source>
        <dbReference type="Pfam" id="PF18052"/>
    </source>
</evidence>
<evidence type="ECO:0000256" key="4">
    <source>
        <dbReference type="ARBA" id="ARBA00022741"/>
    </source>
</evidence>
<accession>A0ABC9B256</accession>
<reference evidence="12" key="1">
    <citation type="submission" date="2024-10" db="EMBL/GenBank/DDBJ databases">
        <authorList>
            <person name="Ryan C."/>
        </authorList>
    </citation>
    <scope>NUCLEOTIDE SEQUENCE [LARGE SCALE GENOMIC DNA]</scope>
</reference>
<dbReference type="InterPro" id="IPR027417">
    <property type="entry name" value="P-loop_NTPase"/>
</dbReference>
<evidence type="ECO:0000313" key="12">
    <source>
        <dbReference type="EMBL" id="CAL4992657.1"/>
    </source>
</evidence>
<dbReference type="EMBL" id="OZ075134">
    <property type="protein sequence ID" value="CAL4992657.1"/>
    <property type="molecule type" value="Genomic_DNA"/>
</dbReference>
<keyword evidence="13" id="KW-1185">Reference proteome</keyword>
<dbReference type="GO" id="GO:0009626">
    <property type="term" value="P:plant-type hypersensitive response"/>
    <property type="evidence" value="ECO:0007669"/>
    <property type="project" value="UniProtKB-ARBA"/>
</dbReference>
<sequence>MAAILDAMVPYVKQLIAGMLEEEMNMLLGVSGGIKKLEDNMESLKYFLADAERKCITQQSVQGWVRKLKDAMYDATDILDLCQLEADKRKESKGGSMDEKDPCSCQSLLFVLRNPIFAHKIGSRIKELNQRLNDIYKEAQKFNFINLSSYPDQRMPTSAEHYSHKMTSEFVRSTIVGEKIEQDTRELAQLLITSGKHDIKALSIVGTGGMGKTTLARNIFHETTVQGHFKMKVWLGITQHFDEIKLLQAAIEHAGGVHGGTQDKTLLTRTLTSTLSTGRFLLVLDDMWSEQAWSHLLSVPIRNASEKQPGNWVLITSRLEELVQRMGVSFYQHHVSPLNEDDAWALLNKQLPPPPNQVVATDHLRDVGMKIIRKCGGMPLAIKVMGGLLSTRLKSEREWEAVLNHQAWSVAGLPKEMDSRIYLSYEDLSPQLKQCFLYCSLFPKGISILQAKVVAMWISEGFIQPLAGSSSHDDRLEETANEYYKELIMRKLIEPTEDYSANGYQCTMHDVVRSFAEFMAREELLVVQDRQVVDDGSNYSLVRRMSLWPSDSVLEWAVLRKKESLRTLIIKCKINFEPSDSLTSFSRLRVLSISGRDYDRFVPSLCQLRHLRYFGLEETNISCLPEDIHRMKFLQHIALRGARNLNTLPRAIIKLRHLRTLDLPRSNGNFTIPKGLGGLTNLRTLYGFPVHMDVDGDGGWCSLEEIGPLSQLRDFSLGRLQNISSRTLAEKAMIRNKEHLSYLELHWNISRWMEMSDEIEKQRQQHVVEVVFEMLCPPSIQELYIFGYFGRMLQNWMMVPATSAFNSLTILKLKGLPCCTKLPDGLCRLPSLERLLIEDAPAIKSVGFEFQASFSLTVGGVVTTATSAAFPNMKTLTLDGLCEWEEWVWEEQAMDVSAGIMAMPSLEVLTIKNCKLRCLPPGLANSNRHALRKLNLHKIINLTSVEDFPLVVELHVFNCPKLKRISGLTRLHKIRIFHCPSAEVLEGVPSLDSLELKEATMETLPGYLRSVNPRYLKLTCSKKLCESLLTGSSSEYDKISHIKSRNIDYFS</sequence>
<dbReference type="GO" id="GO:0005524">
    <property type="term" value="F:ATP binding"/>
    <property type="evidence" value="ECO:0007669"/>
    <property type="project" value="UniProtKB-KW"/>
</dbReference>
<feature type="domain" description="Disease resistance protein winged helix" evidence="10">
    <location>
        <begin position="441"/>
        <end position="516"/>
    </location>
</feature>
<dbReference type="GO" id="GO:0002758">
    <property type="term" value="P:innate immune response-activating signaling pathway"/>
    <property type="evidence" value="ECO:0007669"/>
    <property type="project" value="UniProtKB-ARBA"/>
</dbReference>
<keyword evidence="3" id="KW-0677">Repeat</keyword>
<dbReference type="InterPro" id="IPR036388">
    <property type="entry name" value="WH-like_DNA-bd_sf"/>
</dbReference>
<dbReference type="InterPro" id="IPR032675">
    <property type="entry name" value="LRR_dom_sf"/>
</dbReference>
<dbReference type="Pfam" id="PF23559">
    <property type="entry name" value="WHD_DRP"/>
    <property type="match status" value="1"/>
</dbReference>
<name>A0ABC9B256_9POAL</name>
<dbReference type="Pfam" id="PF23598">
    <property type="entry name" value="LRR_14"/>
    <property type="match status" value="1"/>
</dbReference>
<dbReference type="Gene3D" id="1.10.10.10">
    <property type="entry name" value="Winged helix-like DNA-binding domain superfamily/Winged helix DNA-binding domain"/>
    <property type="match status" value="1"/>
</dbReference>
<evidence type="ECO:0000256" key="7">
    <source>
        <dbReference type="ARBA" id="ARBA00023054"/>
    </source>
</evidence>
<evidence type="ECO:0008006" key="14">
    <source>
        <dbReference type="Google" id="ProtNLM"/>
    </source>
</evidence>